<evidence type="ECO:0000313" key="3">
    <source>
        <dbReference type="Proteomes" id="UP001497497"/>
    </source>
</evidence>
<dbReference type="Gene3D" id="3.20.20.80">
    <property type="entry name" value="Glycosidases"/>
    <property type="match status" value="1"/>
</dbReference>
<comment type="caution">
    <text evidence="2">The sequence shown here is derived from an EMBL/GenBank/DDBJ whole genome shotgun (WGS) entry which is preliminary data.</text>
</comment>
<dbReference type="Pfam" id="PF00704">
    <property type="entry name" value="Glyco_hydro_18"/>
    <property type="match status" value="1"/>
</dbReference>
<evidence type="ECO:0000259" key="1">
    <source>
        <dbReference type="PROSITE" id="PS51910"/>
    </source>
</evidence>
<dbReference type="EMBL" id="CAXITT010000024">
    <property type="protein sequence ID" value="CAL1527918.1"/>
    <property type="molecule type" value="Genomic_DNA"/>
</dbReference>
<organism evidence="2 3">
    <name type="scientific">Lymnaea stagnalis</name>
    <name type="common">Great pond snail</name>
    <name type="synonym">Helix stagnalis</name>
    <dbReference type="NCBI Taxonomy" id="6523"/>
    <lineage>
        <taxon>Eukaryota</taxon>
        <taxon>Metazoa</taxon>
        <taxon>Spiralia</taxon>
        <taxon>Lophotrochozoa</taxon>
        <taxon>Mollusca</taxon>
        <taxon>Gastropoda</taxon>
        <taxon>Heterobranchia</taxon>
        <taxon>Euthyneura</taxon>
        <taxon>Panpulmonata</taxon>
        <taxon>Hygrophila</taxon>
        <taxon>Lymnaeoidea</taxon>
        <taxon>Lymnaeidae</taxon>
        <taxon>Lymnaea</taxon>
    </lineage>
</organism>
<dbReference type="AlphaFoldDB" id="A0AAV2H421"/>
<proteinExistence type="predicted"/>
<dbReference type="GO" id="GO:0004568">
    <property type="term" value="F:chitinase activity"/>
    <property type="evidence" value="ECO:0007669"/>
    <property type="project" value="TreeGrafter"/>
</dbReference>
<dbReference type="InterPro" id="IPR001223">
    <property type="entry name" value="Glyco_hydro18_cat"/>
</dbReference>
<dbReference type="InterPro" id="IPR029070">
    <property type="entry name" value="Chitinase_insertion_sf"/>
</dbReference>
<dbReference type="PROSITE" id="PS51910">
    <property type="entry name" value="GH18_2"/>
    <property type="match status" value="1"/>
</dbReference>
<sequence length="166" mass="18186">MAGGWHKTIGHHSLLSEVGDVINIWISKGHPREKLVIGIPTFGRSFKLKDVSQTNLGAPAAGHGKLILPGVALYAAPPFPRICEFLDTGKASVVRSAFAAAPYLYYKDFWMGYEDVDSVFYKTRYVIDRHLGGVYIDDLDQDDVTGQSCGLGAYPLLNSAFDACQF</sequence>
<dbReference type="GO" id="GO:0005975">
    <property type="term" value="P:carbohydrate metabolic process"/>
    <property type="evidence" value="ECO:0007669"/>
    <property type="project" value="InterPro"/>
</dbReference>
<evidence type="ECO:0000313" key="2">
    <source>
        <dbReference type="EMBL" id="CAL1527918.1"/>
    </source>
</evidence>
<keyword evidence="3" id="KW-1185">Reference proteome</keyword>
<gene>
    <name evidence="2" type="ORF">GSLYS_00002088001</name>
</gene>
<feature type="domain" description="GH18" evidence="1">
    <location>
        <begin position="1"/>
        <end position="166"/>
    </location>
</feature>
<dbReference type="Gene3D" id="3.10.50.10">
    <property type="match status" value="1"/>
</dbReference>
<dbReference type="SUPFAM" id="SSF51445">
    <property type="entry name" value="(Trans)glycosidases"/>
    <property type="match status" value="1"/>
</dbReference>
<accession>A0AAV2H421</accession>
<dbReference type="GO" id="GO:0006032">
    <property type="term" value="P:chitin catabolic process"/>
    <property type="evidence" value="ECO:0007669"/>
    <property type="project" value="TreeGrafter"/>
</dbReference>
<dbReference type="GO" id="GO:0008061">
    <property type="term" value="F:chitin binding"/>
    <property type="evidence" value="ECO:0007669"/>
    <property type="project" value="TreeGrafter"/>
</dbReference>
<dbReference type="PANTHER" id="PTHR11177:SF317">
    <property type="entry name" value="CHITINASE 12-RELATED"/>
    <property type="match status" value="1"/>
</dbReference>
<name>A0AAV2H421_LYMST</name>
<dbReference type="InterPro" id="IPR050314">
    <property type="entry name" value="Glycosyl_Hydrlase_18"/>
</dbReference>
<dbReference type="Proteomes" id="UP001497497">
    <property type="component" value="Unassembled WGS sequence"/>
</dbReference>
<reference evidence="2 3" key="1">
    <citation type="submission" date="2024-04" db="EMBL/GenBank/DDBJ databases">
        <authorList>
            <consortium name="Genoscope - CEA"/>
            <person name="William W."/>
        </authorList>
    </citation>
    <scope>NUCLEOTIDE SEQUENCE [LARGE SCALE GENOMIC DNA]</scope>
</reference>
<protein>
    <recommendedName>
        <fullName evidence="1">GH18 domain-containing protein</fullName>
    </recommendedName>
</protein>
<dbReference type="SUPFAM" id="SSF54556">
    <property type="entry name" value="Chitinase insertion domain"/>
    <property type="match status" value="1"/>
</dbReference>
<dbReference type="InterPro" id="IPR017853">
    <property type="entry name" value="GH"/>
</dbReference>
<dbReference type="PANTHER" id="PTHR11177">
    <property type="entry name" value="CHITINASE"/>
    <property type="match status" value="1"/>
</dbReference>
<dbReference type="GO" id="GO:0005576">
    <property type="term" value="C:extracellular region"/>
    <property type="evidence" value="ECO:0007669"/>
    <property type="project" value="TreeGrafter"/>
</dbReference>